<evidence type="ECO:0000313" key="3">
    <source>
        <dbReference type="Proteomes" id="UP000593576"/>
    </source>
</evidence>
<dbReference type="AlphaFoldDB" id="A0A7J9MKC7"/>
<organism evidence="2 3">
    <name type="scientific">Gossypium schwendimanii</name>
    <name type="common">Cotton</name>
    <dbReference type="NCBI Taxonomy" id="34291"/>
    <lineage>
        <taxon>Eukaryota</taxon>
        <taxon>Viridiplantae</taxon>
        <taxon>Streptophyta</taxon>
        <taxon>Embryophyta</taxon>
        <taxon>Tracheophyta</taxon>
        <taxon>Spermatophyta</taxon>
        <taxon>Magnoliopsida</taxon>
        <taxon>eudicotyledons</taxon>
        <taxon>Gunneridae</taxon>
        <taxon>Pentapetalae</taxon>
        <taxon>rosids</taxon>
        <taxon>malvids</taxon>
        <taxon>Malvales</taxon>
        <taxon>Malvaceae</taxon>
        <taxon>Malvoideae</taxon>
        <taxon>Gossypium</taxon>
    </lineage>
</organism>
<proteinExistence type="predicted"/>
<name>A0A7J9MKC7_GOSSC</name>
<dbReference type="Proteomes" id="UP000593576">
    <property type="component" value="Unassembled WGS sequence"/>
</dbReference>
<evidence type="ECO:0000256" key="1">
    <source>
        <dbReference type="SAM" id="MobiDB-lite"/>
    </source>
</evidence>
<reference evidence="2 3" key="1">
    <citation type="journal article" date="2019" name="Genome Biol. Evol.">
        <title>Insights into the evolution of the New World diploid cottons (Gossypium, subgenus Houzingenia) based on genome sequencing.</title>
        <authorList>
            <person name="Grover C.E."/>
            <person name="Arick M.A. 2nd"/>
            <person name="Thrash A."/>
            <person name="Conover J.L."/>
            <person name="Sanders W.S."/>
            <person name="Peterson D.G."/>
            <person name="Frelichowski J.E."/>
            <person name="Scheffler J.A."/>
            <person name="Scheffler B.E."/>
            <person name="Wendel J.F."/>
        </authorList>
    </citation>
    <scope>NUCLEOTIDE SEQUENCE [LARGE SCALE GENOMIC DNA]</scope>
    <source>
        <strain evidence="2">1</strain>
        <tissue evidence="2">Leaf</tissue>
    </source>
</reference>
<protein>
    <submittedName>
        <fullName evidence="2">Uncharacterized protein</fullName>
    </submittedName>
</protein>
<sequence>MSYQRVLGMKVQSKAQGESLRAKELCAPLLQQEYSDKYLLTPHQSSQMSNTMENGSEYGPSTVTSAKEATRQTSKGKVGGSKRSNTSQSRTKGRKHGSGGRAQARNPNQAPSSPQDPA</sequence>
<feature type="compositionally biased region" description="Polar residues" evidence="1">
    <location>
        <begin position="105"/>
        <end position="118"/>
    </location>
</feature>
<dbReference type="OrthoDB" id="10572071at2759"/>
<accession>A0A7J9MKC7</accession>
<comment type="caution">
    <text evidence="2">The sequence shown here is derived from an EMBL/GenBank/DDBJ whole genome shotgun (WGS) entry which is preliminary data.</text>
</comment>
<evidence type="ECO:0000313" key="2">
    <source>
        <dbReference type="EMBL" id="MBA0871394.1"/>
    </source>
</evidence>
<feature type="region of interest" description="Disordered" evidence="1">
    <location>
        <begin position="38"/>
        <end position="118"/>
    </location>
</feature>
<gene>
    <name evidence="2" type="ORF">Goshw_025129</name>
</gene>
<dbReference type="EMBL" id="JABFAF010000011">
    <property type="protein sequence ID" value="MBA0871394.1"/>
    <property type="molecule type" value="Genomic_DNA"/>
</dbReference>
<keyword evidence="3" id="KW-1185">Reference proteome</keyword>
<feature type="compositionally biased region" description="Polar residues" evidence="1">
    <location>
        <begin position="42"/>
        <end position="75"/>
    </location>
</feature>